<sequence>NKEGAGVHQPASNEFEKYNTIFSNLMRGVYLNDHIGGVNGCNLLTLGKSKLRRWLNSRKENLVPS</sequence>
<comment type="caution">
    <text evidence="1">The sequence shown here is derived from an EMBL/GenBank/DDBJ whole genome shotgun (WGS) entry which is preliminary data.</text>
</comment>
<evidence type="ECO:0000313" key="2">
    <source>
        <dbReference type="Proteomes" id="UP001434883"/>
    </source>
</evidence>
<proteinExistence type="predicted"/>
<organism evidence="1 2">
    <name type="scientific">Xenoophorus captivus</name>
    <dbReference type="NCBI Taxonomy" id="1517983"/>
    <lineage>
        <taxon>Eukaryota</taxon>
        <taxon>Metazoa</taxon>
        <taxon>Chordata</taxon>
        <taxon>Craniata</taxon>
        <taxon>Vertebrata</taxon>
        <taxon>Euteleostomi</taxon>
        <taxon>Actinopterygii</taxon>
        <taxon>Neopterygii</taxon>
        <taxon>Teleostei</taxon>
        <taxon>Neoteleostei</taxon>
        <taxon>Acanthomorphata</taxon>
        <taxon>Ovalentaria</taxon>
        <taxon>Atherinomorphae</taxon>
        <taxon>Cyprinodontiformes</taxon>
        <taxon>Goodeidae</taxon>
        <taxon>Xenoophorus</taxon>
    </lineage>
</organism>
<keyword evidence="2" id="KW-1185">Reference proteome</keyword>
<evidence type="ECO:0000313" key="1">
    <source>
        <dbReference type="EMBL" id="MEQ2195751.1"/>
    </source>
</evidence>
<dbReference type="Proteomes" id="UP001434883">
    <property type="component" value="Unassembled WGS sequence"/>
</dbReference>
<name>A0ABV0QIU3_9TELE</name>
<feature type="non-terminal residue" evidence="1">
    <location>
        <position position="1"/>
    </location>
</feature>
<gene>
    <name evidence="1" type="ORF">XENOCAPTIV_017792</name>
</gene>
<dbReference type="EMBL" id="JAHRIN010012119">
    <property type="protein sequence ID" value="MEQ2195751.1"/>
    <property type="molecule type" value="Genomic_DNA"/>
</dbReference>
<reference evidence="1 2" key="1">
    <citation type="submission" date="2021-06" db="EMBL/GenBank/DDBJ databases">
        <authorList>
            <person name="Palmer J.M."/>
        </authorList>
    </citation>
    <scope>NUCLEOTIDE SEQUENCE [LARGE SCALE GENOMIC DNA]</scope>
    <source>
        <strain evidence="1 2">XC_2019</strain>
        <tissue evidence="1">Muscle</tissue>
    </source>
</reference>
<protein>
    <submittedName>
        <fullName evidence="1">Uncharacterized protein</fullName>
    </submittedName>
</protein>
<accession>A0ABV0QIU3</accession>